<keyword evidence="2" id="KW-0067">ATP-binding</keyword>
<reference evidence="5 6" key="1">
    <citation type="journal article" date="2020" name="Microorganisms">
        <title>Osmotic Adaptation and Compatible Solute Biosynthesis of Phototrophic Bacteria as Revealed from Genome Analyses.</title>
        <authorList>
            <person name="Imhoff J.F."/>
            <person name="Rahn T."/>
            <person name="Kunzel S."/>
            <person name="Keller A."/>
            <person name="Neulinger S.C."/>
        </authorList>
    </citation>
    <scope>NUCLEOTIDE SEQUENCE [LARGE SCALE GENOMIC DNA]</scope>
    <source>
        <strain evidence="5 6">DSM 6210</strain>
    </source>
</reference>
<evidence type="ECO:0000256" key="1">
    <source>
        <dbReference type="ARBA" id="ARBA00022741"/>
    </source>
</evidence>
<dbReference type="Pfam" id="PF00005">
    <property type="entry name" value="ABC_tran"/>
    <property type="match status" value="1"/>
</dbReference>
<keyword evidence="1" id="KW-0547">Nucleotide-binding</keyword>
<evidence type="ECO:0000313" key="6">
    <source>
        <dbReference type="Proteomes" id="UP000748752"/>
    </source>
</evidence>
<dbReference type="InterPro" id="IPR003439">
    <property type="entry name" value="ABC_transporter-like_ATP-bd"/>
</dbReference>
<dbReference type="EMBL" id="NRRV01000103">
    <property type="protein sequence ID" value="MBK1633654.1"/>
    <property type="molecule type" value="Genomic_DNA"/>
</dbReference>
<proteinExistence type="predicted"/>
<sequence>MVSGTHGSTDWPRSGCGSSLGQEQQGIAGLALSRVQQMVRAQSLRFEYKTGRTAAGFFELVCQEFEARAGEITGIVGSNGSGKTTLVKLLLGELQPRTGSIWLDGAEINCFSKDERHRLIGWVHMDSARLLVDEFTVEDHFLLSIAAGIHGSIALPFFPKLAWVRSESFSNIIAQDLVAYDQIAGRYVAELSSGQKQALGNALGFSSRQKLLIADEGTATLDAVRSTQFCRWLESVVSTNSCAAVLVSHDLRLVAEYCRDLYVVDGGQVYEMSDFRDRSVEAKLRAIERRMGM</sequence>
<dbReference type="InterPro" id="IPR027417">
    <property type="entry name" value="P-loop_NTPase"/>
</dbReference>
<dbReference type="SUPFAM" id="SSF52540">
    <property type="entry name" value="P-loop containing nucleoside triphosphate hydrolases"/>
    <property type="match status" value="1"/>
</dbReference>
<protein>
    <recommendedName>
        <fullName evidence="4">ABC transporter domain-containing protein</fullName>
    </recommendedName>
</protein>
<organism evidence="5 6">
    <name type="scientific">Thiohalocapsa halophila</name>
    <dbReference type="NCBI Taxonomy" id="69359"/>
    <lineage>
        <taxon>Bacteria</taxon>
        <taxon>Pseudomonadati</taxon>
        <taxon>Pseudomonadota</taxon>
        <taxon>Gammaproteobacteria</taxon>
        <taxon>Chromatiales</taxon>
        <taxon>Chromatiaceae</taxon>
        <taxon>Thiohalocapsa</taxon>
    </lineage>
</organism>
<keyword evidence="6" id="KW-1185">Reference proteome</keyword>
<feature type="region of interest" description="Disordered" evidence="3">
    <location>
        <begin position="1"/>
        <end position="20"/>
    </location>
</feature>
<dbReference type="InterPro" id="IPR003593">
    <property type="entry name" value="AAA+_ATPase"/>
</dbReference>
<dbReference type="InterPro" id="IPR015854">
    <property type="entry name" value="ABC_transpr_LolD-like"/>
</dbReference>
<dbReference type="SMART" id="SM00382">
    <property type="entry name" value="AAA"/>
    <property type="match status" value="1"/>
</dbReference>
<dbReference type="Gene3D" id="3.40.50.300">
    <property type="entry name" value="P-loop containing nucleotide triphosphate hydrolases"/>
    <property type="match status" value="1"/>
</dbReference>
<evidence type="ECO:0000313" key="5">
    <source>
        <dbReference type="EMBL" id="MBK1633654.1"/>
    </source>
</evidence>
<evidence type="ECO:0000256" key="2">
    <source>
        <dbReference type="ARBA" id="ARBA00022840"/>
    </source>
</evidence>
<comment type="caution">
    <text evidence="5">The sequence shown here is derived from an EMBL/GenBank/DDBJ whole genome shotgun (WGS) entry which is preliminary data.</text>
</comment>
<dbReference type="PANTHER" id="PTHR24220">
    <property type="entry name" value="IMPORT ATP-BINDING PROTEIN"/>
    <property type="match status" value="1"/>
</dbReference>
<dbReference type="Proteomes" id="UP000748752">
    <property type="component" value="Unassembled WGS sequence"/>
</dbReference>
<name>A0ABS1CQ80_9GAMM</name>
<evidence type="ECO:0000256" key="3">
    <source>
        <dbReference type="SAM" id="MobiDB-lite"/>
    </source>
</evidence>
<gene>
    <name evidence="5" type="ORF">CKO31_23505</name>
</gene>
<dbReference type="PROSITE" id="PS50893">
    <property type="entry name" value="ABC_TRANSPORTER_2"/>
    <property type="match status" value="1"/>
</dbReference>
<feature type="domain" description="ABC transporter" evidence="4">
    <location>
        <begin position="39"/>
        <end position="291"/>
    </location>
</feature>
<accession>A0ABS1CQ80</accession>
<evidence type="ECO:0000259" key="4">
    <source>
        <dbReference type="PROSITE" id="PS50893"/>
    </source>
</evidence>